<reference evidence="4" key="1">
    <citation type="journal article" date="2018" name="Genome Biol. Evol.">
        <title>Genomics and development of Lentinus tigrinus, a white-rot wood-decaying mushroom with dimorphic fruiting bodies.</title>
        <authorList>
            <person name="Wu B."/>
            <person name="Xu Z."/>
            <person name="Knudson A."/>
            <person name="Carlson A."/>
            <person name="Chen N."/>
            <person name="Kovaka S."/>
            <person name="LaButti K."/>
            <person name="Lipzen A."/>
            <person name="Pennachio C."/>
            <person name="Riley R."/>
            <person name="Schakwitz W."/>
            <person name="Umezawa K."/>
            <person name="Ohm R.A."/>
            <person name="Grigoriev I.V."/>
            <person name="Nagy L.G."/>
            <person name="Gibbons J."/>
            <person name="Hibbett D."/>
        </authorList>
    </citation>
    <scope>NUCLEOTIDE SEQUENCE [LARGE SCALE GENOMIC DNA]</scope>
    <source>
        <strain evidence="4">ALCF2SS1-6</strain>
    </source>
</reference>
<dbReference type="AlphaFoldDB" id="A0A5C2S714"/>
<keyword evidence="3" id="KW-0732">Signal</keyword>
<sequence>MAHQAPWLILLDRLALLLDAHRAENPSETDRKARNKKYVKILQDVCTVVRDAEMNASPDLADIVDKAHTILDRELKWAYSQAGGFSFVPTFAHSDDAALVEDALENAGSDVLDAFLKFYSSLMKPEAAPIKLPAFARVRPWTKSPRPHPLTTRLSRFRGGFAPSATPATPMAHTIYKAQAHLTVDTLSSAPFDMSLSSGGSILAMTGGGGWKANKPFLHYYILGDQTSDFLEGVTMDPGLSSVPQYVVPDESRKLVFLATEDCVKSISFAPDDSGKVPSRLPAVHTVDSGEFDGPLVLLPNGRIARSGEGRAAIWSLDSFGPEKSTSSSETSPHSVVTFADDPGYFPAAWHLHEPSGHLLCAEGLEESGGYAFLSIDLEHGGKRVARYLGHGGEVDKIATSSGDPNVFVTAGSDGYARLFDVRHPLPVLTFNTGLQRDGCTDVVLVHPDGIPTLFTGGDTTQQVKMWDIRAEECVYELSTGNNSVTGLAWDPVRSALFVATECRYVNRMGLRTGYRRARVPRWATWKAVDKEYRASKEAAQNGSGGEDDGAYAYGGMDYPDVYDDYLDDGAEGESEDEEDIDEGYSADMRWPQKCFHKEDFFGYAYDAGEHVLFRWQFKDTPDITQLPASTTCDDYD</sequence>
<evidence type="ECO:0000313" key="4">
    <source>
        <dbReference type="EMBL" id="RPD59645.1"/>
    </source>
</evidence>
<dbReference type="STRING" id="1328759.A0A5C2S714"/>
<dbReference type="Gene3D" id="2.130.10.10">
    <property type="entry name" value="YVTN repeat-like/Quinoprotein amine dehydrogenase"/>
    <property type="match status" value="1"/>
</dbReference>
<keyword evidence="5" id="KW-1185">Reference proteome</keyword>
<dbReference type="Proteomes" id="UP000313359">
    <property type="component" value="Unassembled WGS sequence"/>
</dbReference>
<feature type="chain" id="PRO_5023117849" evidence="3">
    <location>
        <begin position="24"/>
        <end position="637"/>
    </location>
</feature>
<evidence type="ECO:0000313" key="5">
    <source>
        <dbReference type="Proteomes" id="UP000313359"/>
    </source>
</evidence>
<dbReference type="GO" id="GO:0003723">
    <property type="term" value="F:RNA binding"/>
    <property type="evidence" value="ECO:0007669"/>
    <property type="project" value="TreeGrafter"/>
</dbReference>
<dbReference type="OrthoDB" id="548949at2759"/>
<dbReference type="EMBL" id="ML122269">
    <property type="protein sequence ID" value="RPD59645.1"/>
    <property type="molecule type" value="Genomic_DNA"/>
</dbReference>
<dbReference type="SMART" id="SM00320">
    <property type="entry name" value="WD40"/>
    <property type="match status" value="3"/>
</dbReference>
<accession>A0A5C2S714</accession>
<feature type="signal peptide" evidence="3">
    <location>
        <begin position="1"/>
        <end position="23"/>
    </location>
</feature>
<name>A0A5C2S714_9APHY</name>
<evidence type="ECO:0000256" key="1">
    <source>
        <dbReference type="ARBA" id="ARBA00022574"/>
    </source>
</evidence>
<dbReference type="SUPFAM" id="SSF50978">
    <property type="entry name" value="WD40 repeat-like"/>
    <property type="match status" value="1"/>
</dbReference>
<dbReference type="InterPro" id="IPR015943">
    <property type="entry name" value="WD40/YVTN_repeat-like_dom_sf"/>
</dbReference>
<evidence type="ECO:0000256" key="2">
    <source>
        <dbReference type="ARBA" id="ARBA00022737"/>
    </source>
</evidence>
<proteinExistence type="predicted"/>
<dbReference type="InterPro" id="IPR052234">
    <property type="entry name" value="U5_snRNP_Component"/>
</dbReference>
<organism evidence="4 5">
    <name type="scientific">Lentinus tigrinus ALCF2SS1-6</name>
    <dbReference type="NCBI Taxonomy" id="1328759"/>
    <lineage>
        <taxon>Eukaryota</taxon>
        <taxon>Fungi</taxon>
        <taxon>Dikarya</taxon>
        <taxon>Basidiomycota</taxon>
        <taxon>Agaricomycotina</taxon>
        <taxon>Agaricomycetes</taxon>
        <taxon>Polyporales</taxon>
        <taxon>Polyporaceae</taxon>
        <taxon>Lentinus</taxon>
    </lineage>
</organism>
<dbReference type="InterPro" id="IPR001680">
    <property type="entry name" value="WD40_rpt"/>
</dbReference>
<evidence type="ECO:0000256" key="3">
    <source>
        <dbReference type="SAM" id="SignalP"/>
    </source>
</evidence>
<protein>
    <submittedName>
        <fullName evidence="4">Uncharacterized protein</fullName>
    </submittedName>
</protein>
<dbReference type="PANTHER" id="PTHR44006">
    <property type="entry name" value="U5 SMALL NUCLEAR RIBONUCLEOPROTEIN 40 KDA PROTEIN"/>
    <property type="match status" value="1"/>
</dbReference>
<dbReference type="GO" id="GO:0071013">
    <property type="term" value="C:catalytic step 2 spliceosome"/>
    <property type="evidence" value="ECO:0007669"/>
    <property type="project" value="TreeGrafter"/>
</dbReference>
<dbReference type="PANTHER" id="PTHR44006:SF1">
    <property type="entry name" value="U5 SMALL NUCLEAR RIBONUCLEOPROTEIN 40 KDA PROTEIN"/>
    <property type="match status" value="1"/>
</dbReference>
<keyword evidence="1" id="KW-0853">WD repeat</keyword>
<gene>
    <name evidence="4" type="ORF">L227DRAFT_576066</name>
</gene>
<dbReference type="InterPro" id="IPR036322">
    <property type="entry name" value="WD40_repeat_dom_sf"/>
</dbReference>
<keyword evidence="2" id="KW-0677">Repeat</keyword>